<accession>A0A4Q9PMY7</accession>
<protein>
    <submittedName>
        <fullName evidence="1">Uncharacterized protein</fullName>
    </submittedName>
</protein>
<evidence type="ECO:0000313" key="2">
    <source>
        <dbReference type="Proteomes" id="UP000292082"/>
    </source>
</evidence>
<name>A0A4Q9PMY7_9APHY</name>
<dbReference type="EMBL" id="ML145165">
    <property type="protein sequence ID" value="TBU55629.1"/>
    <property type="molecule type" value="Genomic_DNA"/>
</dbReference>
<evidence type="ECO:0000313" key="1">
    <source>
        <dbReference type="EMBL" id="TBU55629.1"/>
    </source>
</evidence>
<dbReference type="Proteomes" id="UP000292082">
    <property type="component" value="Unassembled WGS sequence"/>
</dbReference>
<keyword evidence="2" id="KW-1185">Reference proteome</keyword>
<gene>
    <name evidence="1" type="ORF">BD310DRAFT_675963</name>
</gene>
<dbReference type="AlphaFoldDB" id="A0A4Q9PMY7"/>
<reference evidence="1 2" key="1">
    <citation type="submission" date="2019-01" db="EMBL/GenBank/DDBJ databases">
        <title>Draft genome sequences of three monokaryotic isolates of the white-rot basidiomycete fungus Dichomitus squalens.</title>
        <authorList>
            <consortium name="DOE Joint Genome Institute"/>
            <person name="Lopez S.C."/>
            <person name="Andreopoulos B."/>
            <person name="Pangilinan J."/>
            <person name="Lipzen A."/>
            <person name="Riley R."/>
            <person name="Ahrendt S."/>
            <person name="Ng V."/>
            <person name="Barry K."/>
            <person name="Daum C."/>
            <person name="Grigoriev I.V."/>
            <person name="Hilden K.S."/>
            <person name="Makela M.R."/>
            <person name="de Vries R.P."/>
        </authorList>
    </citation>
    <scope>NUCLEOTIDE SEQUENCE [LARGE SCALE GENOMIC DNA]</scope>
    <source>
        <strain evidence="1 2">CBS 464.89</strain>
    </source>
</reference>
<organism evidence="1 2">
    <name type="scientific">Dichomitus squalens</name>
    <dbReference type="NCBI Taxonomy" id="114155"/>
    <lineage>
        <taxon>Eukaryota</taxon>
        <taxon>Fungi</taxon>
        <taxon>Dikarya</taxon>
        <taxon>Basidiomycota</taxon>
        <taxon>Agaricomycotina</taxon>
        <taxon>Agaricomycetes</taxon>
        <taxon>Polyporales</taxon>
        <taxon>Polyporaceae</taxon>
        <taxon>Dichomitus</taxon>
    </lineage>
</organism>
<sequence length="181" mass="20213">MQLQAAVDDPSHAFHENRAPHLMPCASGIGLSADGRSHVVCLASMKSLYGSNIVYAGCRRERPRVLRGTARGAVPSTSARLRPSETAPLCSMRSDRRTQAKRASCSPGLRKVPTWTDSARLRLEPYNYATSRLPYIGRESSRRSEHIALALHSDSTRFVDRAHHDVCYAQSFARRHRRCAR</sequence>
<proteinExistence type="predicted"/>